<gene>
    <name evidence="2" type="ORF">ACN42_g9844</name>
</gene>
<evidence type="ECO:0000313" key="2">
    <source>
        <dbReference type="EMBL" id="KUM57342.1"/>
    </source>
</evidence>
<evidence type="ECO:0000313" key="3">
    <source>
        <dbReference type="Proteomes" id="UP000055045"/>
    </source>
</evidence>
<proteinExistence type="predicted"/>
<organism evidence="2 3">
    <name type="scientific">Penicillium freii</name>
    <dbReference type="NCBI Taxonomy" id="48697"/>
    <lineage>
        <taxon>Eukaryota</taxon>
        <taxon>Fungi</taxon>
        <taxon>Dikarya</taxon>
        <taxon>Ascomycota</taxon>
        <taxon>Pezizomycotina</taxon>
        <taxon>Eurotiomycetes</taxon>
        <taxon>Eurotiomycetidae</taxon>
        <taxon>Eurotiales</taxon>
        <taxon>Aspergillaceae</taxon>
        <taxon>Penicillium</taxon>
    </lineage>
</organism>
<keyword evidence="1" id="KW-0812">Transmembrane</keyword>
<keyword evidence="3" id="KW-1185">Reference proteome</keyword>
<name>A0A101MB91_PENFR</name>
<evidence type="ECO:0000256" key="1">
    <source>
        <dbReference type="SAM" id="Phobius"/>
    </source>
</evidence>
<dbReference type="Proteomes" id="UP000055045">
    <property type="component" value="Unassembled WGS sequence"/>
</dbReference>
<dbReference type="EMBL" id="LLXE01000374">
    <property type="protein sequence ID" value="KUM57342.1"/>
    <property type="molecule type" value="Genomic_DNA"/>
</dbReference>
<accession>A0A101MB91</accession>
<reference evidence="2 3" key="1">
    <citation type="submission" date="2015-10" db="EMBL/GenBank/DDBJ databases">
        <title>Genome sequencing of Penicillium freii.</title>
        <authorList>
            <person name="Nguyen H.D."/>
            <person name="Visagie C.M."/>
            <person name="Seifert K.A."/>
        </authorList>
    </citation>
    <scope>NUCLEOTIDE SEQUENCE [LARGE SCALE GENOMIC DNA]</scope>
    <source>
        <strain evidence="2 3">DAOM 242723</strain>
    </source>
</reference>
<comment type="caution">
    <text evidence="2">The sequence shown here is derived from an EMBL/GenBank/DDBJ whole genome shotgun (WGS) entry which is preliminary data.</text>
</comment>
<feature type="transmembrane region" description="Helical" evidence="1">
    <location>
        <begin position="21"/>
        <end position="39"/>
    </location>
</feature>
<keyword evidence="1" id="KW-1133">Transmembrane helix</keyword>
<protein>
    <submittedName>
        <fullName evidence="2">Uncharacterized protein</fullName>
    </submittedName>
</protein>
<sequence>MNKGATTDQATRTIDEHLMGMGIRSMLFPGCFSCLFYYIQNLITYTRYEVEIESSLMTEEMIWIMSEQIGEIIAV</sequence>
<dbReference type="AlphaFoldDB" id="A0A101MB91"/>
<keyword evidence="1" id="KW-0472">Membrane</keyword>